<evidence type="ECO:0000313" key="2">
    <source>
        <dbReference type="Proteomes" id="UP001295684"/>
    </source>
</evidence>
<sequence length="134" mass="15726">MAENKKIQDIFESCNIQDEADSPRSVNFVKVSEHNSNPFLMYKGSLKLKNPFQHTKFYQEDELFKPSLMHKEEMFDELEQCGKPRFSTQACPMDIGLSNFQNLSTKDKIRKSVHKRRMPSTLILKQLQVRKSLQ</sequence>
<name>A0AAD2DB79_EUPCR</name>
<accession>A0AAD2DB79</accession>
<organism evidence="1 2">
    <name type="scientific">Euplotes crassus</name>
    <dbReference type="NCBI Taxonomy" id="5936"/>
    <lineage>
        <taxon>Eukaryota</taxon>
        <taxon>Sar</taxon>
        <taxon>Alveolata</taxon>
        <taxon>Ciliophora</taxon>
        <taxon>Intramacronucleata</taxon>
        <taxon>Spirotrichea</taxon>
        <taxon>Hypotrichia</taxon>
        <taxon>Euplotida</taxon>
        <taxon>Euplotidae</taxon>
        <taxon>Moneuplotes</taxon>
    </lineage>
</organism>
<proteinExistence type="predicted"/>
<protein>
    <submittedName>
        <fullName evidence="1">Uncharacterized protein</fullName>
    </submittedName>
</protein>
<evidence type="ECO:0000313" key="1">
    <source>
        <dbReference type="EMBL" id="CAI2386300.1"/>
    </source>
</evidence>
<comment type="caution">
    <text evidence="1">The sequence shown here is derived from an EMBL/GenBank/DDBJ whole genome shotgun (WGS) entry which is preliminary data.</text>
</comment>
<dbReference type="EMBL" id="CAMPGE010028797">
    <property type="protein sequence ID" value="CAI2386300.1"/>
    <property type="molecule type" value="Genomic_DNA"/>
</dbReference>
<dbReference type="AlphaFoldDB" id="A0AAD2DB79"/>
<gene>
    <name evidence="1" type="ORF">ECRASSUSDP1_LOCUS27910</name>
</gene>
<dbReference type="Proteomes" id="UP001295684">
    <property type="component" value="Unassembled WGS sequence"/>
</dbReference>
<reference evidence="1" key="1">
    <citation type="submission" date="2023-07" db="EMBL/GenBank/DDBJ databases">
        <authorList>
            <consortium name="AG Swart"/>
            <person name="Singh M."/>
            <person name="Singh A."/>
            <person name="Seah K."/>
            <person name="Emmerich C."/>
        </authorList>
    </citation>
    <scope>NUCLEOTIDE SEQUENCE</scope>
    <source>
        <strain evidence="1">DP1</strain>
    </source>
</reference>
<keyword evidence="2" id="KW-1185">Reference proteome</keyword>